<reference evidence="2" key="1">
    <citation type="submission" date="2021-07" db="EMBL/GenBank/DDBJ databases">
        <title>Shinella sp. nov., a novel member of the genus Shinella from water.</title>
        <authorList>
            <person name="Deng Y."/>
        </authorList>
    </citation>
    <scope>NUCLEOTIDE SEQUENCE</scope>
    <source>
        <strain evidence="2">CPCC 100929</strain>
    </source>
</reference>
<protein>
    <submittedName>
        <fullName evidence="2">Uncharacterized protein</fullName>
    </submittedName>
</protein>
<sequence>MPKTPAPAGLFHRGRKILAPLSFPYVALAPSQSKPDPLRAYFAARINRRTDMSDFIFLALGCGTFIVFAAYARALDRL</sequence>
<keyword evidence="3" id="KW-1185">Reference proteome</keyword>
<evidence type="ECO:0000313" key="2">
    <source>
        <dbReference type="EMBL" id="MCQ4633072.1"/>
    </source>
</evidence>
<gene>
    <name evidence="2" type="ORF">GB927_023730</name>
</gene>
<evidence type="ECO:0000256" key="1">
    <source>
        <dbReference type="SAM" id="Phobius"/>
    </source>
</evidence>
<dbReference type="Proteomes" id="UP000996601">
    <property type="component" value="Unassembled WGS sequence"/>
</dbReference>
<proteinExistence type="predicted"/>
<keyword evidence="1" id="KW-0472">Membrane</keyword>
<organism evidence="2 3">
    <name type="scientific">Shinella lacus</name>
    <dbReference type="NCBI Taxonomy" id="2654216"/>
    <lineage>
        <taxon>Bacteria</taxon>
        <taxon>Pseudomonadati</taxon>
        <taxon>Pseudomonadota</taxon>
        <taxon>Alphaproteobacteria</taxon>
        <taxon>Hyphomicrobiales</taxon>
        <taxon>Rhizobiaceae</taxon>
        <taxon>Shinella</taxon>
    </lineage>
</organism>
<evidence type="ECO:0000313" key="3">
    <source>
        <dbReference type="Proteomes" id="UP000996601"/>
    </source>
</evidence>
<comment type="caution">
    <text evidence="2">The sequence shown here is derived from an EMBL/GenBank/DDBJ whole genome shotgun (WGS) entry which is preliminary data.</text>
</comment>
<dbReference type="RefSeq" id="WP_256119699.1">
    <property type="nucleotide sequence ID" value="NZ_WHSB02000010.1"/>
</dbReference>
<keyword evidence="1" id="KW-0812">Transmembrane</keyword>
<accession>A0ABT1RD50</accession>
<keyword evidence="1" id="KW-1133">Transmembrane helix</keyword>
<name>A0ABT1RD50_9HYPH</name>
<feature type="transmembrane region" description="Helical" evidence="1">
    <location>
        <begin position="57"/>
        <end position="75"/>
    </location>
</feature>
<dbReference type="EMBL" id="WHSB02000010">
    <property type="protein sequence ID" value="MCQ4633072.1"/>
    <property type="molecule type" value="Genomic_DNA"/>
</dbReference>